<evidence type="ECO:0000256" key="3">
    <source>
        <dbReference type="ARBA" id="ARBA00022801"/>
    </source>
</evidence>
<dbReference type="PROSITE" id="PS50600">
    <property type="entry name" value="ULP_PROTEASE"/>
    <property type="match status" value="1"/>
</dbReference>
<keyword evidence="7" id="KW-1185">Reference proteome</keyword>
<keyword evidence="4" id="KW-0788">Thiol protease</keyword>
<gene>
    <name evidence="6" type="ORF">PHMEG_00014831</name>
</gene>
<keyword evidence="3" id="KW-0378">Hydrolase</keyword>
<evidence type="ECO:0000259" key="5">
    <source>
        <dbReference type="PROSITE" id="PS50600"/>
    </source>
</evidence>
<evidence type="ECO:0000313" key="6">
    <source>
        <dbReference type="EMBL" id="OWZ12062.1"/>
    </source>
</evidence>
<dbReference type="OrthoDB" id="123106at2759"/>
<dbReference type="GO" id="GO:0008234">
    <property type="term" value="F:cysteine-type peptidase activity"/>
    <property type="evidence" value="ECO:0007669"/>
    <property type="project" value="UniProtKB-KW"/>
</dbReference>
<dbReference type="Gene3D" id="3.40.395.10">
    <property type="entry name" value="Adenoviral Proteinase, Chain A"/>
    <property type="match status" value="1"/>
</dbReference>
<sequence>MRTGLDHWSFIIVENALQPGPTALYHINSLKGAHYSDYAFDLLKWFLVQERQRHASELSPFPWEETILTVKPQQSNMVDCGLFVLHYMDKIWLSCGVSALPRSIKEKLKFWVRGTFNAGAVENFRADLQQFFY</sequence>
<evidence type="ECO:0000256" key="2">
    <source>
        <dbReference type="ARBA" id="ARBA00022670"/>
    </source>
</evidence>
<name>A0A225W3C5_9STRA</name>
<keyword evidence="2" id="KW-0645">Protease</keyword>
<comment type="similarity">
    <text evidence="1">Belongs to the peptidase C48 family.</text>
</comment>
<dbReference type="PANTHER" id="PTHR46915:SF2">
    <property type="entry name" value="UBIQUITIN-LIKE PROTEASE 4"/>
    <property type="match status" value="1"/>
</dbReference>
<dbReference type="InterPro" id="IPR003653">
    <property type="entry name" value="Peptidase_C48_C"/>
</dbReference>
<evidence type="ECO:0000256" key="4">
    <source>
        <dbReference type="ARBA" id="ARBA00022807"/>
    </source>
</evidence>
<evidence type="ECO:0000313" key="7">
    <source>
        <dbReference type="Proteomes" id="UP000198211"/>
    </source>
</evidence>
<organism evidence="6 7">
    <name type="scientific">Phytophthora megakarya</name>
    <dbReference type="NCBI Taxonomy" id="4795"/>
    <lineage>
        <taxon>Eukaryota</taxon>
        <taxon>Sar</taxon>
        <taxon>Stramenopiles</taxon>
        <taxon>Oomycota</taxon>
        <taxon>Peronosporomycetes</taxon>
        <taxon>Peronosporales</taxon>
        <taxon>Peronosporaceae</taxon>
        <taxon>Phytophthora</taxon>
    </lineage>
</organism>
<dbReference type="Proteomes" id="UP000198211">
    <property type="component" value="Unassembled WGS sequence"/>
</dbReference>
<proteinExistence type="inferred from homology"/>
<comment type="caution">
    <text evidence="6">The sequence shown here is derived from an EMBL/GenBank/DDBJ whole genome shotgun (WGS) entry which is preliminary data.</text>
</comment>
<dbReference type="SUPFAM" id="SSF54001">
    <property type="entry name" value="Cysteine proteinases"/>
    <property type="match status" value="1"/>
</dbReference>
<evidence type="ECO:0000256" key="1">
    <source>
        <dbReference type="ARBA" id="ARBA00005234"/>
    </source>
</evidence>
<dbReference type="InterPro" id="IPR038765">
    <property type="entry name" value="Papain-like_cys_pep_sf"/>
</dbReference>
<dbReference type="Pfam" id="PF02902">
    <property type="entry name" value="Peptidase_C48"/>
    <property type="match status" value="1"/>
</dbReference>
<reference evidence="7" key="1">
    <citation type="submission" date="2017-03" db="EMBL/GenBank/DDBJ databases">
        <title>Phytopthora megakarya and P. palmivora, two closely related causual agents of cacao black pod achieved similar genome size and gene model numbers by different mechanisms.</title>
        <authorList>
            <person name="Ali S."/>
            <person name="Shao J."/>
            <person name="Larry D.J."/>
            <person name="Kronmiller B."/>
            <person name="Shen D."/>
            <person name="Strem M.D."/>
            <person name="Melnick R.L."/>
            <person name="Guiltinan M.J."/>
            <person name="Tyler B.M."/>
            <person name="Meinhardt L.W."/>
            <person name="Bailey B.A."/>
        </authorList>
    </citation>
    <scope>NUCLEOTIDE SEQUENCE [LARGE SCALE GENOMIC DNA]</scope>
    <source>
        <strain evidence="7">zdho120</strain>
    </source>
</reference>
<dbReference type="PANTHER" id="PTHR46915">
    <property type="entry name" value="UBIQUITIN-LIKE PROTEASE 4-RELATED"/>
    <property type="match status" value="1"/>
</dbReference>
<dbReference type="STRING" id="4795.A0A225W3C5"/>
<dbReference type="GO" id="GO:0016926">
    <property type="term" value="P:protein desumoylation"/>
    <property type="evidence" value="ECO:0007669"/>
    <property type="project" value="UniProtKB-ARBA"/>
</dbReference>
<dbReference type="GO" id="GO:0006508">
    <property type="term" value="P:proteolysis"/>
    <property type="evidence" value="ECO:0007669"/>
    <property type="project" value="UniProtKB-KW"/>
</dbReference>
<dbReference type="AlphaFoldDB" id="A0A225W3C5"/>
<accession>A0A225W3C5</accession>
<dbReference type="EMBL" id="NBNE01001953">
    <property type="protein sequence ID" value="OWZ12062.1"/>
    <property type="molecule type" value="Genomic_DNA"/>
</dbReference>
<feature type="domain" description="Ubiquitin-like protease family profile" evidence="5">
    <location>
        <begin position="1"/>
        <end position="91"/>
    </location>
</feature>
<protein>
    <recommendedName>
        <fullName evidence="5">Ubiquitin-like protease family profile domain-containing protein</fullName>
    </recommendedName>
</protein>